<dbReference type="Gene3D" id="3.30.200.20">
    <property type="entry name" value="Phosphorylase Kinase, domain 1"/>
    <property type="match status" value="1"/>
</dbReference>
<dbReference type="SUPFAM" id="SSF56104">
    <property type="entry name" value="SAICAR synthase-like"/>
    <property type="match status" value="1"/>
</dbReference>
<dbReference type="Pfam" id="PF01259">
    <property type="entry name" value="SAICAR_synt"/>
    <property type="match status" value="1"/>
</dbReference>
<dbReference type="Proteomes" id="UP000673975">
    <property type="component" value="Unassembled WGS sequence"/>
</dbReference>
<proteinExistence type="inferred from homology"/>
<gene>
    <name evidence="8" type="primary">purC</name>
    <name evidence="10" type="ORF">NATSA_09635</name>
</gene>
<evidence type="ECO:0000313" key="11">
    <source>
        <dbReference type="Proteomes" id="UP000673975"/>
    </source>
</evidence>
<comment type="pathway">
    <text evidence="1 8">Purine metabolism; IMP biosynthesis via de novo pathway; 5-amino-1-(5-phospho-D-ribosyl)imidazole-4-carboxamide from 5-amino-1-(5-phospho-D-ribosyl)imidazole-4-carboxylate: step 1/2.</text>
</comment>
<keyword evidence="4 8" id="KW-0547">Nucleotide-binding</keyword>
<protein>
    <recommendedName>
        <fullName evidence="8">Phosphoribosylaminoimidazole-succinocarboxamide synthase</fullName>
        <ecNumber evidence="8">6.3.2.6</ecNumber>
    </recommendedName>
    <alternativeName>
        <fullName evidence="8">SAICAR synthetase</fullName>
    </alternativeName>
</protein>
<dbReference type="EC" id="6.3.2.6" evidence="8"/>
<dbReference type="GO" id="GO:0004639">
    <property type="term" value="F:phosphoribosylaminoimidazolesuccinocarboxamide synthase activity"/>
    <property type="evidence" value="ECO:0007669"/>
    <property type="project" value="UniProtKB-UniRule"/>
</dbReference>
<dbReference type="InterPro" id="IPR028923">
    <property type="entry name" value="SAICAR_synt/ADE2_N"/>
</dbReference>
<keyword evidence="5 8" id="KW-0658">Purine biosynthesis</keyword>
<feature type="domain" description="SAICAR synthetase/ADE2 N-terminal" evidence="9">
    <location>
        <begin position="27"/>
        <end position="264"/>
    </location>
</feature>
<dbReference type="NCBIfam" id="NF009251">
    <property type="entry name" value="PRK12607.1"/>
    <property type="match status" value="1"/>
</dbReference>
<keyword evidence="11" id="KW-1185">Reference proteome</keyword>
<evidence type="ECO:0000256" key="5">
    <source>
        <dbReference type="ARBA" id="ARBA00022755"/>
    </source>
</evidence>
<dbReference type="Gene3D" id="3.30.470.20">
    <property type="entry name" value="ATP-grasp fold, B domain"/>
    <property type="match status" value="1"/>
</dbReference>
<dbReference type="GO" id="GO:0005524">
    <property type="term" value="F:ATP binding"/>
    <property type="evidence" value="ECO:0007669"/>
    <property type="project" value="UniProtKB-KW"/>
</dbReference>
<comment type="catalytic activity">
    <reaction evidence="7 8">
        <text>5-amino-1-(5-phospho-D-ribosyl)imidazole-4-carboxylate + L-aspartate + ATP = (2S)-2-[5-amino-1-(5-phospho-beta-D-ribosyl)imidazole-4-carboxamido]succinate + ADP + phosphate + 2 H(+)</text>
        <dbReference type="Rhea" id="RHEA:22628"/>
        <dbReference type="ChEBI" id="CHEBI:15378"/>
        <dbReference type="ChEBI" id="CHEBI:29991"/>
        <dbReference type="ChEBI" id="CHEBI:30616"/>
        <dbReference type="ChEBI" id="CHEBI:43474"/>
        <dbReference type="ChEBI" id="CHEBI:58443"/>
        <dbReference type="ChEBI" id="CHEBI:77657"/>
        <dbReference type="ChEBI" id="CHEBI:456216"/>
        <dbReference type="EC" id="6.3.2.6"/>
    </reaction>
</comment>
<dbReference type="HAMAP" id="MF_00137">
    <property type="entry name" value="SAICAR_synth"/>
    <property type="match status" value="1"/>
</dbReference>
<dbReference type="PROSITE" id="PS01058">
    <property type="entry name" value="SAICAR_SYNTHETASE_2"/>
    <property type="match status" value="1"/>
</dbReference>
<dbReference type="NCBIfam" id="NF010568">
    <property type="entry name" value="PRK13961.1"/>
    <property type="match status" value="1"/>
</dbReference>
<dbReference type="UniPathway" id="UPA00074">
    <property type="reaction ID" value="UER00131"/>
</dbReference>
<organism evidence="10 11">
    <name type="scientific">Natronogracilivirga saccharolytica</name>
    <dbReference type="NCBI Taxonomy" id="2812953"/>
    <lineage>
        <taxon>Bacteria</taxon>
        <taxon>Pseudomonadati</taxon>
        <taxon>Balneolota</taxon>
        <taxon>Balneolia</taxon>
        <taxon>Balneolales</taxon>
        <taxon>Cyclonatronaceae</taxon>
        <taxon>Natronogracilivirga</taxon>
    </lineage>
</organism>
<accession>A0A8J7S9K2</accession>
<keyword evidence="6 8" id="KW-0067">ATP-binding</keyword>
<dbReference type="PANTHER" id="PTHR43700:SF1">
    <property type="entry name" value="PHOSPHORIBOSYLAMINOIMIDAZOLE-SUCCINOCARBOXAMIDE SYNTHASE"/>
    <property type="match status" value="1"/>
</dbReference>
<keyword evidence="3 8" id="KW-0436">Ligase</keyword>
<dbReference type="PANTHER" id="PTHR43700">
    <property type="entry name" value="PHOSPHORIBOSYLAMINOIMIDAZOLE-SUCCINOCARBOXAMIDE SYNTHASE"/>
    <property type="match status" value="1"/>
</dbReference>
<evidence type="ECO:0000259" key="9">
    <source>
        <dbReference type="Pfam" id="PF01259"/>
    </source>
</evidence>
<evidence type="ECO:0000256" key="4">
    <source>
        <dbReference type="ARBA" id="ARBA00022741"/>
    </source>
</evidence>
<evidence type="ECO:0000256" key="1">
    <source>
        <dbReference type="ARBA" id="ARBA00004672"/>
    </source>
</evidence>
<name>A0A8J7S9K2_9BACT</name>
<dbReference type="InterPro" id="IPR018236">
    <property type="entry name" value="SAICAR_synthetase_CS"/>
</dbReference>
<evidence type="ECO:0000256" key="8">
    <source>
        <dbReference type="HAMAP-Rule" id="MF_00137"/>
    </source>
</evidence>
<comment type="similarity">
    <text evidence="2 8">Belongs to the SAICAR synthetase family.</text>
</comment>
<evidence type="ECO:0000256" key="6">
    <source>
        <dbReference type="ARBA" id="ARBA00022840"/>
    </source>
</evidence>
<evidence type="ECO:0000256" key="2">
    <source>
        <dbReference type="ARBA" id="ARBA00010190"/>
    </source>
</evidence>
<dbReference type="CDD" id="cd01414">
    <property type="entry name" value="SAICAR_synt_Sc"/>
    <property type="match status" value="1"/>
</dbReference>
<dbReference type="AlphaFoldDB" id="A0A8J7S9K2"/>
<dbReference type="RefSeq" id="WP_210512083.1">
    <property type="nucleotide sequence ID" value="NZ_JAFIDN010000007.1"/>
</dbReference>
<dbReference type="GO" id="GO:0006189">
    <property type="term" value="P:'de novo' IMP biosynthetic process"/>
    <property type="evidence" value="ECO:0007669"/>
    <property type="project" value="UniProtKB-UniRule"/>
</dbReference>
<evidence type="ECO:0000256" key="7">
    <source>
        <dbReference type="ARBA" id="ARBA00048475"/>
    </source>
</evidence>
<dbReference type="GO" id="GO:0005737">
    <property type="term" value="C:cytoplasm"/>
    <property type="evidence" value="ECO:0007669"/>
    <property type="project" value="TreeGrafter"/>
</dbReference>
<sequence>MSQTEYSQNLLDHCINETDASGRLPDYRGKVRDIYNLPDNQMAIVVTDRISAFDHIFPEAIPFKGQLLNLIAWHNFKAIQPVCPHHVLDVPHPNVTIARRCDPLPVEVVVRGYLAGHAWRVYDQGGRTLCGKKLPEGLRRNEALPEPLITPTTKATRGHDEDISEDEIISGGLVHPDRWEEIRRVSLSLFDQGSEMAAQKGLILVDTKYEFGISNNELVLIDEVHTPDSSRYFYADEYEKRLAEDAPQKQLSKEFLREWLIENRHHENLDNQLPRLPDDLRISIYERYRELYEKLTGTSFEPTPTPGFNAFLADLLAWYDRK</sequence>
<evidence type="ECO:0000313" key="10">
    <source>
        <dbReference type="EMBL" id="MBP3192923.1"/>
    </source>
</evidence>
<dbReference type="FunFam" id="3.30.470.20:FF:000015">
    <property type="entry name" value="Phosphoribosylaminoimidazole-succinocarboxamide synthase"/>
    <property type="match status" value="1"/>
</dbReference>
<reference evidence="10" key="1">
    <citation type="submission" date="2021-02" db="EMBL/GenBank/DDBJ databases">
        <title>Natronogracilivirga saccharolytica gen. nov. sp. nov. a new anaerobic, haloalkiliphilic carbohydrate-fermenting bacterium from soda lake and proposing of Cyclonatronumiaceae fam. nov. in the phylum Balneolaeota.</title>
        <authorList>
            <person name="Zhilina T.N."/>
            <person name="Sorokin D.Y."/>
            <person name="Zavarzina D.G."/>
            <person name="Toshchakov S.V."/>
            <person name="Kublanov I.V."/>
        </authorList>
    </citation>
    <scope>NUCLEOTIDE SEQUENCE</scope>
    <source>
        <strain evidence="10">Z-1702</strain>
    </source>
</reference>
<comment type="caution">
    <text evidence="10">The sequence shown here is derived from an EMBL/GenBank/DDBJ whole genome shotgun (WGS) entry which is preliminary data.</text>
</comment>
<dbReference type="EMBL" id="JAFIDN010000007">
    <property type="protein sequence ID" value="MBP3192923.1"/>
    <property type="molecule type" value="Genomic_DNA"/>
</dbReference>
<evidence type="ECO:0000256" key="3">
    <source>
        <dbReference type="ARBA" id="ARBA00022598"/>
    </source>
</evidence>